<keyword evidence="1" id="KW-1133">Transmembrane helix</keyword>
<proteinExistence type="predicted"/>
<protein>
    <recommendedName>
        <fullName evidence="4">Phage abortive infection protein</fullName>
    </recommendedName>
</protein>
<name>A0ABD7X6I2_PEDPE</name>
<evidence type="ECO:0008006" key="4">
    <source>
        <dbReference type="Google" id="ProtNLM"/>
    </source>
</evidence>
<feature type="transmembrane region" description="Helical" evidence="1">
    <location>
        <begin position="12"/>
        <end position="32"/>
    </location>
</feature>
<keyword evidence="1" id="KW-0812">Transmembrane</keyword>
<evidence type="ECO:0000256" key="1">
    <source>
        <dbReference type="SAM" id="Phobius"/>
    </source>
</evidence>
<organism evidence="2 3">
    <name type="scientific">Pediococcus pentosaceus</name>
    <dbReference type="NCBI Taxonomy" id="1255"/>
    <lineage>
        <taxon>Bacteria</taxon>
        <taxon>Bacillati</taxon>
        <taxon>Bacillota</taxon>
        <taxon>Bacilli</taxon>
        <taxon>Lactobacillales</taxon>
        <taxon>Lactobacillaceae</taxon>
        <taxon>Pediococcus</taxon>
    </lineage>
</organism>
<dbReference type="AlphaFoldDB" id="A0ABD7X6I2"/>
<dbReference type="Proteomes" id="UP001214131">
    <property type="component" value="Chromosome"/>
</dbReference>
<evidence type="ECO:0000313" key="3">
    <source>
        <dbReference type="Proteomes" id="UP001214131"/>
    </source>
</evidence>
<reference evidence="2 3" key="1">
    <citation type="submission" date="2023-02" db="EMBL/GenBank/DDBJ databases">
        <title>Comparative genomics and fermentation flavor characterization of five lactic acid bacteria reveal flavor biosynthesis metabolic pathways in fermented muskmelon puree.</title>
        <authorList>
            <person name="Yuan L."/>
            <person name="Li M."/>
            <person name="Xu X."/>
            <person name="Lao F."/>
            <person name="Wu J."/>
        </authorList>
    </citation>
    <scope>NUCLEOTIDE SEQUENCE [LARGE SCALE GENOMIC DNA]</scope>
    <source>
        <strain evidence="2 3">Ca-4</strain>
    </source>
</reference>
<feature type="transmembrane region" description="Helical" evidence="1">
    <location>
        <begin position="52"/>
        <end position="70"/>
    </location>
</feature>
<dbReference type="RefSeq" id="WP_115154783.1">
    <property type="nucleotide sequence ID" value="NZ_CAKMAM010000001.1"/>
</dbReference>
<sequence>MKFLKWLWKHLFIITIAAVVTIFMGYLAIRWIRYNDTYLYRYLFQDSNGKFAWTGFTAIIAIITLAINAWDNRRKFKADLISKSRLEWLARVEKITADLYSNYYKFIDDSYSYFSSQDLHEFYKEVLIKYKGIYRDDTKNKILNELNGLEMVMNKAYNNKTDHGAKFKQAYAELTMALFDSEKNKKLYESLDIFIEKVNKFNDDLDEKIRKIDIDKLAIKDPKSISNLSNEIKVTHLKFITEYRESKEIIDVFDNIKEHLHEQWELAKRGE</sequence>
<dbReference type="EMBL" id="CP118739">
    <property type="protein sequence ID" value="WEA57397.1"/>
    <property type="molecule type" value="Genomic_DNA"/>
</dbReference>
<gene>
    <name evidence="2" type="ORF">PWB86_00495</name>
</gene>
<accession>A0ABD7X6I2</accession>
<evidence type="ECO:0000313" key="2">
    <source>
        <dbReference type="EMBL" id="WEA57397.1"/>
    </source>
</evidence>
<keyword evidence="1" id="KW-0472">Membrane</keyword>